<organism evidence="13 14">
    <name type="scientific">Terrihalobacillus insolitus</name>
    <dbReference type="NCBI Taxonomy" id="2950438"/>
    <lineage>
        <taxon>Bacteria</taxon>
        <taxon>Bacillati</taxon>
        <taxon>Bacillota</taxon>
        <taxon>Bacilli</taxon>
        <taxon>Bacillales</taxon>
        <taxon>Bacillaceae</taxon>
        <taxon>Terrihalobacillus</taxon>
    </lineage>
</organism>
<evidence type="ECO:0000313" key="13">
    <source>
        <dbReference type="EMBL" id="MDC3425862.1"/>
    </source>
</evidence>
<evidence type="ECO:0000256" key="10">
    <source>
        <dbReference type="ARBA" id="ARBA00023157"/>
    </source>
</evidence>
<dbReference type="InterPro" id="IPR003780">
    <property type="entry name" value="COX15/CtaA_fam"/>
</dbReference>
<sequence>MRHRFSFITTVITLVALLLGNLVTATNSGDACGANWPKCNGSLFPNLSNYKTIIEYSHRIFTGILGIIILVNLFIAFKKKVKGEKLVTILACIGMFILILQSLVGGLNVLLGTPPGFTTIDVTVSLSLLVSLVLLTTALQRKPVSTLSNENKLQQKNEKKLFYPILISFSLYYLEIIIGAFFKHSAASKVFLDIPAEEQLIYSQFLANLLYDSHGILNFVILVSSVWLLFYSFRFRIMRTVSSLFLLFVLLTGLTGFISVFTSLGTISSSMHMIVSSITIAIGAIILGKTAFGSYVLIKR</sequence>
<feature type="transmembrane region" description="Helical" evidence="12">
    <location>
        <begin position="215"/>
        <end position="233"/>
    </location>
</feature>
<comment type="caution">
    <text evidence="13">The sequence shown here is derived from an EMBL/GenBank/DDBJ whole genome shotgun (WGS) entry which is preliminary data.</text>
</comment>
<dbReference type="InterPro" id="IPR050450">
    <property type="entry name" value="COX15/CtaA_HemeA_synthase"/>
</dbReference>
<dbReference type="GO" id="GO:0046872">
    <property type="term" value="F:metal ion binding"/>
    <property type="evidence" value="ECO:0007669"/>
    <property type="project" value="UniProtKB-KW"/>
</dbReference>
<dbReference type="EMBL" id="JAMQKB010000023">
    <property type="protein sequence ID" value="MDC3425862.1"/>
    <property type="molecule type" value="Genomic_DNA"/>
</dbReference>
<protein>
    <submittedName>
        <fullName evidence="13">COX15/CtaA family protein</fullName>
    </submittedName>
</protein>
<keyword evidence="4" id="KW-0479">Metal-binding</keyword>
<evidence type="ECO:0000256" key="12">
    <source>
        <dbReference type="SAM" id="Phobius"/>
    </source>
</evidence>
<evidence type="ECO:0000256" key="2">
    <source>
        <dbReference type="ARBA" id="ARBA00022475"/>
    </source>
</evidence>
<feature type="transmembrane region" description="Helical" evidence="12">
    <location>
        <begin position="161"/>
        <end position="182"/>
    </location>
</feature>
<feature type="transmembrane region" description="Helical" evidence="12">
    <location>
        <begin position="89"/>
        <end position="111"/>
    </location>
</feature>
<gene>
    <name evidence="13" type="ORF">NC797_15240</name>
</gene>
<accession>A0A9X3WTW8</accession>
<keyword evidence="9 12" id="KW-0472">Membrane</keyword>
<proteinExistence type="predicted"/>
<dbReference type="GO" id="GO:0016020">
    <property type="term" value="C:membrane"/>
    <property type="evidence" value="ECO:0007669"/>
    <property type="project" value="UniProtKB-SubCell"/>
</dbReference>
<dbReference type="PANTHER" id="PTHR35457">
    <property type="entry name" value="HEME A SYNTHASE"/>
    <property type="match status" value="1"/>
</dbReference>
<reference evidence="13" key="1">
    <citation type="submission" date="2022-06" db="EMBL/GenBank/DDBJ databases">
        <title>Aquibacillus sp. a new bacterium isolated from soil saline samples.</title>
        <authorList>
            <person name="Galisteo C."/>
            <person name="De La Haba R."/>
            <person name="Sanchez-Porro C."/>
            <person name="Ventosa A."/>
        </authorList>
    </citation>
    <scope>NUCLEOTIDE SEQUENCE</scope>
    <source>
        <strain evidence="13">3ASR75-11</strain>
    </source>
</reference>
<keyword evidence="6" id="KW-0560">Oxidoreductase</keyword>
<evidence type="ECO:0000256" key="11">
    <source>
        <dbReference type="ARBA" id="ARBA00023444"/>
    </source>
</evidence>
<dbReference type="RefSeq" id="WP_272437681.1">
    <property type="nucleotide sequence ID" value="NZ_JAMQKB010000023.1"/>
</dbReference>
<dbReference type="AlphaFoldDB" id="A0A9X3WTW8"/>
<evidence type="ECO:0000256" key="6">
    <source>
        <dbReference type="ARBA" id="ARBA00023002"/>
    </source>
</evidence>
<dbReference type="Pfam" id="PF02628">
    <property type="entry name" value="COX15-CtaA"/>
    <property type="match status" value="1"/>
</dbReference>
<evidence type="ECO:0000256" key="9">
    <source>
        <dbReference type="ARBA" id="ARBA00023136"/>
    </source>
</evidence>
<name>A0A9X3WTW8_9BACI</name>
<keyword evidence="10" id="KW-1015">Disulfide bond</keyword>
<evidence type="ECO:0000256" key="3">
    <source>
        <dbReference type="ARBA" id="ARBA00022692"/>
    </source>
</evidence>
<feature type="transmembrane region" description="Helical" evidence="12">
    <location>
        <begin position="273"/>
        <end position="298"/>
    </location>
</feature>
<comment type="subcellular location">
    <subcellularLocation>
        <location evidence="1">Membrane</location>
        <topology evidence="1">Multi-pass membrane protein</topology>
    </subcellularLocation>
</comment>
<evidence type="ECO:0000313" key="14">
    <source>
        <dbReference type="Proteomes" id="UP001145050"/>
    </source>
</evidence>
<evidence type="ECO:0000256" key="5">
    <source>
        <dbReference type="ARBA" id="ARBA00022989"/>
    </source>
</evidence>
<keyword evidence="5 12" id="KW-1133">Transmembrane helix</keyword>
<feature type="transmembrane region" description="Helical" evidence="12">
    <location>
        <begin position="56"/>
        <end position="77"/>
    </location>
</feature>
<dbReference type="GO" id="GO:0006784">
    <property type="term" value="P:heme A biosynthetic process"/>
    <property type="evidence" value="ECO:0007669"/>
    <property type="project" value="InterPro"/>
</dbReference>
<evidence type="ECO:0000256" key="7">
    <source>
        <dbReference type="ARBA" id="ARBA00023004"/>
    </source>
</evidence>
<evidence type="ECO:0000256" key="1">
    <source>
        <dbReference type="ARBA" id="ARBA00004141"/>
    </source>
</evidence>
<keyword evidence="8" id="KW-0350">Heme biosynthesis</keyword>
<keyword evidence="2" id="KW-1003">Cell membrane</keyword>
<comment type="pathway">
    <text evidence="11">Porphyrin-containing compound metabolism.</text>
</comment>
<evidence type="ECO:0000256" key="8">
    <source>
        <dbReference type="ARBA" id="ARBA00023133"/>
    </source>
</evidence>
<keyword evidence="7" id="KW-0408">Iron</keyword>
<feature type="transmembrane region" description="Helical" evidence="12">
    <location>
        <begin position="117"/>
        <end position="140"/>
    </location>
</feature>
<dbReference type="Proteomes" id="UP001145050">
    <property type="component" value="Unassembled WGS sequence"/>
</dbReference>
<feature type="transmembrane region" description="Helical" evidence="12">
    <location>
        <begin position="245"/>
        <end position="267"/>
    </location>
</feature>
<evidence type="ECO:0000256" key="4">
    <source>
        <dbReference type="ARBA" id="ARBA00022723"/>
    </source>
</evidence>
<dbReference type="GO" id="GO:0016491">
    <property type="term" value="F:oxidoreductase activity"/>
    <property type="evidence" value="ECO:0007669"/>
    <property type="project" value="UniProtKB-KW"/>
</dbReference>
<keyword evidence="14" id="KW-1185">Reference proteome</keyword>
<dbReference type="PANTHER" id="PTHR35457:SF1">
    <property type="entry name" value="HEME A SYNTHASE"/>
    <property type="match status" value="1"/>
</dbReference>
<keyword evidence="3 12" id="KW-0812">Transmembrane</keyword>